<reference evidence="1" key="1">
    <citation type="journal article" date="2014" name="Front. Microbiol.">
        <title>High frequency of phylogenetically diverse reductive dehalogenase-homologous genes in deep subseafloor sedimentary metagenomes.</title>
        <authorList>
            <person name="Kawai M."/>
            <person name="Futagami T."/>
            <person name="Toyoda A."/>
            <person name="Takaki Y."/>
            <person name="Nishi S."/>
            <person name="Hori S."/>
            <person name="Arai W."/>
            <person name="Tsubouchi T."/>
            <person name="Morono Y."/>
            <person name="Uchiyama I."/>
            <person name="Ito T."/>
            <person name="Fujiyama A."/>
            <person name="Inagaki F."/>
            <person name="Takami H."/>
        </authorList>
    </citation>
    <scope>NUCLEOTIDE SEQUENCE</scope>
    <source>
        <strain evidence="1">Expedition CK06-06</strain>
    </source>
</reference>
<evidence type="ECO:0008006" key="2">
    <source>
        <dbReference type="Google" id="ProtNLM"/>
    </source>
</evidence>
<accession>X1L6T8</accession>
<organism evidence="1">
    <name type="scientific">marine sediment metagenome</name>
    <dbReference type="NCBI Taxonomy" id="412755"/>
    <lineage>
        <taxon>unclassified sequences</taxon>
        <taxon>metagenomes</taxon>
        <taxon>ecological metagenomes</taxon>
    </lineage>
</organism>
<name>X1L6T8_9ZZZZ</name>
<dbReference type="Gene3D" id="2.120.10.30">
    <property type="entry name" value="TolB, C-terminal domain"/>
    <property type="match status" value="1"/>
</dbReference>
<dbReference type="InterPro" id="IPR011042">
    <property type="entry name" value="6-blade_b-propeller_TolB-like"/>
</dbReference>
<dbReference type="SUPFAM" id="SSF82171">
    <property type="entry name" value="DPP6 N-terminal domain-like"/>
    <property type="match status" value="1"/>
</dbReference>
<feature type="non-terminal residue" evidence="1">
    <location>
        <position position="1"/>
    </location>
</feature>
<dbReference type="EMBL" id="BARU01045960">
    <property type="protein sequence ID" value="GAH98144.1"/>
    <property type="molecule type" value="Genomic_DNA"/>
</dbReference>
<sequence>IAFISDLSGRNQIWVMNADGTKQHQLTHGDLICDSPCWSPK</sequence>
<evidence type="ECO:0000313" key="1">
    <source>
        <dbReference type="EMBL" id="GAH98144.1"/>
    </source>
</evidence>
<proteinExistence type="predicted"/>
<dbReference type="AlphaFoldDB" id="X1L6T8"/>
<protein>
    <recommendedName>
        <fullName evidence="2">Dipeptidylpeptidase IV N-terminal domain-containing protein</fullName>
    </recommendedName>
</protein>
<gene>
    <name evidence="1" type="ORF">S03H2_69527</name>
</gene>
<comment type="caution">
    <text evidence="1">The sequence shown here is derived from an EMBL/GenBank/DDBJ whole genome shotgun (WGS) entry which is preliminary data.</text>
</comment>